<dbReference type="Proteomes" id="UP000504635">
    <property type="component" value="Unplaced"/>
</dbReference>
<evidence type="ECO:0000256" key="1">
    <source>
        <dbReference type="ARBA" id="ARBA00022737"/>
    </source>
</evidence>
<dbReference type="PANTHER" id="PTHR24171">
    <property type="entry name" value="ANKYRIN REPEAT DOMAIN-CONTAINING PROTEIN 39-RELATED"/>
    <property type="match status" value="1"/>
</dbReference>
<dbReference type="PROSITE" id="PS50297">
    <property type="entry name" value="ANK_REP_REGION"/>
    <property type="match status" value="2"/>
</dbReference>
<dbReference type="RefSeq" id="XP_030764216.1">
    <property type="nucleotide sequence ID" value="XM_030908356.1"/>
</dbReference>
<dbReference type="KEGG" id="soy:115888594"/>
<dbReference type="SUPFAM" id="SSF48403">
    <property type="entry name" value="Ankyrin repeat"/>
    <property type="match status" value="1"/>
</dbReference>
<keyword evidence="1" id="KW-0677">Repeat</keyword>
<proteinExistence type="predicted"/>
<dbReference type="GeneID" id="115888594"/>
<dbReference type="Gene3D" id="1.25.40.20">
    <property type="entry name" value="Ankyrin repeat-containing domain"/>
    <property type="match status" value="1"/>
</dbReference>
<protein>
    <submittedName>
        <fullName evidence="5">DNA-binding protein RFXANK isoform X1</fullName>
    </submittedName>
</protein>
<dbReference type="Pfam" id="PF12796">
    <property type="entry name" value="Ank_2"/>
    <property type="match status" value="1"/>
</dbReference>
<name>A0A6J2YLP6_SITOR</name>
<evidence type="ECO:0000256" key="2">
    <source>
        <dbReference type="ARBA" id="ARBA00023043"/>
    </source>
</evidence>
<evidence type="ECO:0000256" key="3">
    <source>
        <dbReference type="PROSITE-ProRule" id="PRU00023"/>
    </source>
</evidence>
<reference evidence="5" key="1">
    <citation type="submission" date="2025-08" db="UniProtKB">
        <authorList>
            <consortium name="RefSeq"/>
        </authorList>
    </citation>
    <scope>IDENTIFICATION</scope>
    <source>
        <tissue evidence="5">Gonads</tissue>
    </source>
</reference>
<dbReference type="GO" id="GO:0003677">
    <property type="term" value="F:DNA binding"/>
    <property type="evidence" value="ECO:0007669"/>
    <property type="project" value="UniProtKB-KW"/>
</dbReference>
<keyword evidence="4" id="KW-1185">Reference proteome</keyword>
<sequence length="251" mass="27733">MDKDQESSGDEKETKKNFNLAQTSTLIGSFSLINSTQKWSPQSLHDKNRKSAFQPYRQRASSTTVLTNLQRGNTQAETLVPQKIELNFHTKAGQGELTEQDILKESDVDITDENELTALHWACAYGQYNAVELLISYGADVNKLGPEEESPLILAASGGHHDVVKLLLTSKADVNHVDHLCNTALMYSAKGNHPHTCHELLLNGADFSLVNLSDDTALRIAVENNSTSAQIVLENHVISFLENHPKKEEVS</sequence>
<evidence type="ECO:0000313" key="5">
    <source>
        <dbReference type="RefSeq" id="XP_030764216.1"/>
    </source>
</evidence>
<accession>A0A6J2YLP6</accession>
<dbReference type="AlphaFoldDB" id="A0A6J2YLP6"/>
<organism evidence="4 5">
    <name type="scientific">Sitophilus oryzae</name>
    <name type="common">Rice weevil</name>
    <name type="synonym">Curculio oryzae</name>
    <dbReference type="NCBI Taxonomy" id="7048"/>
    <lineage>
        <taxon>Eukaryota</taxon>
        <taxon>Metazoa</taxon>
        <taxon>Ecdysozoa</taxon>
        <taxon>Arthropoda</taxon>
        <taxon>Hexapoda</taxon>
        <taxon>Insecta</taxon>
        <taxon>Pterygota</taxon>
        <taxon>Neoptera</taxon>
        <taxon>Endopterygota</taxon>
        <taxon>Coleoptera</taxon>
        <taxon>Polyphaga</taxon>
        <taxon>Cucujiformia</taxon>
        <taxon>Curculionidae</taxon>
        <taxon>Dryophthorinae</taxon>
        <taxon>Sitophilus</taxon>
    </lineage>
</organism>
<dbReference type="Pfam" id="PF00023">
    <property type="entry name" value="Ank"/>
    <property type="match status" value="1"/>
</dbReference>
<keyword evidence="2 3" id="KW-0040">ANK repeat</keyword>
<dbReference type="PANTHER" id="PTHR24171:SF9">
    <property type="entry name" value="ANKYRIN REPEAT DOMAIN-CONTAINING PROTEIN 39"/>
    <property type="match status" value="1"/>
</dbReference>
<dbReference type="InParanoid" id="A0A6J2YLP6"/>
<feature type="repeat" description="ANK" evidence="3">
    <location>
        <begin position="147"/>
        <end position="179"/>
    </location>
</feature>
<feature type="repeat" description="ANK" evidence="3">
    <location>
        <begin position="114"/>
        <end position="146"/>
    </location>
</feature>
<dbReference type="PROSITE" id="PS50088">
    <property type="entry name" value="ANK_REPEAT"/>
    <property type="match status" value="2"/>
</dbReference>
<gene>
    <name evidence="5" type="primary">LOC115888594</name>
</gene>
<dbReference type="InterPro" id="IPR002110">
    <property type="entry name" value="Ankyrin_rpt"/>
</dbReference>
<keyword evidence="5" id="KW-0238">DNA-binding</keyword>
<dbReference type="SMART" id="SM00248">
    <property type="entry name" value="ANK"/>
    <property type="match status" value="3"/>
</dbReference>
<dbReference type="InterPro" id="IPR036770">
    <property type="entry name" value="Ankyrin_rpt-contain_sf"/>
</dbReference>
<evidence type="ECO:0000313" key="4">
    <source>
        <dbReference type="Proteomes" id="UP000504635"/>
    </source>
</evidence>
<dbReference type="OrthoDB" id="10251692at2759"/>